<dbReference type="Pfam" id="PF13589">
    <property type="entry name" value="HATPase_c_3"/>
    <property type="match status" value="1"/>
</dbReference>
<dbReference type="EMBL" id="RTWO01000020">
    <property type="protein sequence ID" value="MKC76518.1"/>
    <property type="molecule type" value="Genomic_DNA"/>
</dbReference>
<accession>A0A657FZN7</accession>
<keyword evidence="1" id="KW-0067">ATP-binding</keyword>
<reference evidence="1" key="1">
    <citation type="submission" date="2018-09" db="EMBL/GenBank/DDBJ databases">
        <authorList>
            <consortium name="GenomeTrakr network: Whole genome sequencing for foodborne pathogen traceback"/>
        </authorList>
    </citation>
    <scope>NUCLEOTIDE SEQUENCE [LARGE SCALE GENOMIC DNA]</scope>
    <source>
        <strain evidence="1">FDA00013424</strain>
    </source>
</reference>
<comment type="caution">
    <text evidence="1">The sequence shown here is derived from an EMBL/GenBank/DDBJ whole genome shotgun (WGS) entry which is preliminary data.</text>
</comment>
<dbReference type="AlphaFoldDB" id="A0A657FZN7"/>
<name>A0A657FZN7_SALET</name>
<gene>
    <name evidence="1" type="ORF">D1800_17965</name>
</gene>
<feature type="non-terminal residue" evidence="1">
    <location>
        <position position="178"/>
    </location>
</feature>
<protein>
    <submittedName>
        <fullName evidence="1">ATP-binding protein</fullName>
    </submittedName>
</protein>
<evidence type="ECO:0000313" key="1">
    <source>
        <dbReference type="EMBL" id="MKC76518.1"/>
    </source>
</evidence>
<proteinExistence type="predicted"/>
<dbReference type="GO" id="GO:0005524">
    <property type="term" value="F:ATP binding"/>
    <property type="evidence" value="ECO:0007669"/>
    <property type="project" value="UniProtKB-KW"/>
</dbReference>
<organism evidence="1">
    <name type="scientific">Salmonella enterica subsp. enterica serovar Denver</name>
    <dbReference type="NCBI Taxonomy" id="1954177"/>
    <lineage>
        <taxon>Bacteria</taxon>
        <taxon>Pseudomonadati</taxon>
        <taxon>Pseudomonadota</taxon>
        <taxon>Gammaproteobacteria</taxon>
        <taxon>Enterobacterales</taxon>
        <taxon>Enterobacteriaceae</taxon>
        <taxon>Salmonella</taxon>
    </lineage>
</organism>
<dbReference type="Proteomes" id="UP000839516">
    <property type="component" value="Unassembled WGS sequence"/>
</dbReference>
<sequence length="178" mass="20258">MEMTKERVIVNDRGIKNRLKTIKPFSAISEYIWNGFDAKADQVVIKWSSNELGTLDYLSIKDNGTGIPEHKLDLKFKPFLSSEKRNSTDLKHVNLVHGKNGLGRLTFFKFANKATWDTTYLNDDGLLYDFSIIINSDSLDNFSKIDSSLSNSKHSGTNVIFTNIIELSEFYIKNTLLP</sequence>
<keyword evidence="1" id="KW-0547">Nucleotide-binding</keyword>
<dbReference type="SUPFAM" id="SSF55874">
    <property type="entry name" value="ATPase domain of HSP90 chaperone/DNA topoisomerase II/histidine kinase"/>
    <property type="match status" value="1"/>
</dbReference>
<dbReference type="Gene3D" id="3.30.565.10">
    <property type="entry name" value="Histidine kinase-like ATPase, C-terminal domain"/>
    <property type="match status" value="1"/>
</dbReference>
<dbReference type="InterPro" id="IPR036890">
    <property type="entry name" value="HATPase_C_sf"/>
</dbReference>